<dbReference type="EMBL" id="BAABIK010000028">
    <property type="protein sequence ID" value="GAA4952982.1"/>
    <property type="molecule type" value="Genomic_DNA"/>
</dbReference>
<dbReference type="Proteomes" id="UP001499993">
    <property type="component" value="Unassembled WGS sequence"/>
</dbReference>
<dbReference type="PANTHER" id="PTHR34823:SF1">
    <property type="entry name" value="CHITIN-BINDING TYPE-4 DOMAIN-CONTAINING PROTEIN"/>
    <property type="match status" value="1"/>
</dbReference>
<feature type="compositionally biased region" description="Low complexity" evidence="2">
    <location>
        <begin position="16"/>
        <end position="35"/>
    </location>
</feature>
<dbReference type="Pfam" id="PF03067">
    <property type="entry name" value="LPMO_10"/>
    <property type="match status" value="1"/>
</dbReference>
<dbReference type="InterPro" id="IPR014756">
    <property type="entry name" value="Ig_E-set"/>
</dbReference>
<dbReference type="InterPro" id="IPR051024">
    <property type="entry name" value="GlcNAc_Chitin_IntDeg"/>
</dbReference>
<gene>
    <name evidence="5" type="ORF">GCM10023224_42230</name>
</gene>
<dbReference type="PANTHER" id="PTHR34823">
    <property type="entry name" value="GLCNAC-BINDING PROTEIN A"/>
    <property type="match status" value="1"/>
</dbReference>
<evidence type="ECO:0000259" key="4">
    <source>
        <dbReference type="Pfam" id="PF03067"/>
    </source>
</evidence>
<organism evidence="5 6">
    <name type="scientific">Streptomonospora halophila</name>
    <dbReference type="NCBI Taxonomy" id="427369"/>
    <lineage>
        <taxon>Bacteria</taxon>
        <taxon>Bacillati</taxon>
        <taxon>Actinomycetota</taxon>
        <taxon>Actinomycetes</taxon>
        <taxon>Streptosporangiales</taxon>
        <taxon>Nocardiopsidaceae</taxon>
        <taxon>Streptomonospora</taxon>
    </lineage>
</organism>
<keyword evidence="3" id="KW-1133">Transmembrane helix</keyword>
<accession>A0ABP9GTX2</accession>
<reference evidence="6" key="1">
    <citation type="journal article" date="2019" name="Int. J. Syst. Evol. Microbiol.">
        <title>The Global Catalogue of Microorganisms (GCM) 10K type strain sequencing project: providing services to taxonomists for standard genome sequencing and annotation.</title>
        <authorList>
            <consortium name="The Broad Institute Genomics Platform"/>
            <consortium name="The Broad Institute Genome Sequencing Center for Infectious Disease"/>
            <person name="Wu L."/>
            <person name="Ma J."/>
        </authorList>
    </citation>
    <scope>NUCLEOTIDE SEQUENCE [LARGE SCALE GENOMIC DNA]</scope>
    <source>
        <strain evidence="6">JCM 18123</strain>
    </source>
</reference>
<feature type="region of interest" description="Disordered" evidence="2">
    <location>
        <begin position="1"/>
        <end position="57"/>
    </location>
</feature>
<dbReference type="InterPro" id="IPR004302">
    <property type="entry name" value="Cellulose/chitin-bd_N"/>
</dbReference>
<comment type="caution">
    <text evidence="5">The sequence shown here is derived from an EMBL/GenBank/DDBJ whole genome shotgun (WGS) entry which is preliminary data.</text>
</comment>
<evidence type="ECO:0000256" key="3">
    <source>
        <dbReference type="SAM" id="Phobius"/>
    </source>
</evidence>
<feature type="domain" description="Chitin-binding type-4" evidence="4">
    <location>
        <begin position="113"/>
        <end position="250"/>
    </location>
</feature>
<proteinExistence type="predicted"/>
<feature type="transmembrane region" description="Helical" evidence="3">
    <location>
        <begin position="87"/>
        <end position="109"/>
    </location>
</feature>
<keyword evidence="6" id="KW-1185">Reference proteome</keyword>
<evidence type="ECO:0000256" key="2">
    <source>
        <dbReference type="SAM" id="MobiDB-lite"/>
    </source>
</evidence>
<keyword evidence="3" id="KW-0812">Transmembrane</keyword>
<sequence>MRKFRTSWNARLRSRGGPALPAAAAPVPAVTGTPGRAPDRAEDRIGSSRPDYPATAAPRPIRCTAAKPAATGRRLPTRRTSMNLKKASFSTAAVAAATPLLFALLPAGVASAHGYVSSPPSRQAQCAAGTVDCGQIKWEPQSVEGPKGLTSCSGGNGRFAELDDDSKGWEVTPVGNSLDFTWSLTAQHSTATWQYFIGDDMVASFNDGGAQPPATVTHHVDLSGYSGQQKILAVWNVADTANAFYSCVDVNVGAA</sequence>
<dbReference type="CDD" id="cd21177">
    <property type="entry name" value="LPMO_AA10"/>
    <property type="match status" value="1"/>
</dbReference>
<protein>
    <recommendedName>
        <fullName evidence="4">Chitin-binding type-4 domain-containing protein</fullName>
    </recommendedName>
</protein>
<dbReference type="Gene3D" id="2.70.50.50">
    <property type="entry name" value="chitin-binding protein cbp21"/>
    <property type="match status" value="1"/>
</dbReference>
<name>A0ABP9GTX2_9ACTN</name>
<dbReference type="SUPFAM" id="SSF81296">
    <property type="entry name" value="E set domains"/>
    <property type="match status" value="1"/>
</dbReference>
<evidence type="ECO:0000313" key="6">
    <source>
        <dbReference type="Proteomes" id="UP001499993"/>
    </source>
</evidence>
<keyword evidence="1" id="KW-0732">Signal</keyword>
<feature type="compositionally biased region" description="Basic and acidic residues" evidence="2">
    <location>
        <begin position="37"/>
        <end position="46"/>
    </location>
</feature>
<evidence type="ECO:0000313" key="5">
    <source>
        <dbReference type="EMBL" id="GAA4952982.1"/>
    </source>
</evidence>
<keyword evidence="3" id="KW-0472">Membrane</keyword>
<evidence type="ECO:0000256" key="1">
    <source>
        <dbReference type="ARBA" id="ARBA00022729"/>
    </source>
</evidence>